<dbReference type="InterPro" id="IPR036691">
    <property type="entry name" value="Endo/exonu/phosph_ase_sf"/>
</dbReference>
<gene>
    <name evidence="2" type="ORF">A2940_01125</name>
</gene>
<proteinExistence type="predicted"/>
<dbReference type="AlphaFoldDB" id="A0A1G2RM04"/>
<accession>A0A1G2RM04</accession>
<evidence type="ECO:0000259" key="1">
    <source>
        <dbReference type="Pfam" id="PF03372"/>
    </source>
</evidence>
<sequence length="193" mass="21254">MRRAIQMVGEDFNADILCLQEIPAQWMKAVQDLLRASGYRYFSSGTTKSRLRWHVGILIASKIAGRSFEVHLPQENTLRGGGGSAGISLLGVTIIGTHLGWGGAKILTPQFTTLASLCRKEHELGQKVLILGDFNRTNISLLGLRELSQLTHPSWRPNAPLDHILVDPSARIKQCNVFRGDSDHLGLCADIVF</sequence>
<feature type="domain" description="Endonuclease/exonuclease/phosphatase" evidence="1">
    <location>
        <begin position="10"/>
        <end position="184"/>
    </location>
</feature>
<dbReference type="Gene3D" id="3.60.10.10">
    <property type="entry name" value="Endonuclease/exonuclease/phosphatase"/>
    <property type="match status" value="1"/>
</dbReference>
<protein>
    <recommendedName>
        <fullName evidence="1">Endonuclease/exonuclease/phosphatase domain-containing protein</fullName>
    </recommendedName>
</protein>
<dbReference type="InterPro" id="IPR005135">
    <property type="entry name" value="Endo/exonuclease/phosphatase"/>
</dbReference>
<comment type="caution">
    <text evidence="2">The sequence shown here is derived from an EMBL/GenBank/DDBJ whole genome shotgun (WGS) entry which is preliminary data.</text>
</comment>
<evidence type="ECO:0000313" key="3">
    <source>
        <dbReference type="Proteomes" id="UP000178421"/>
    </source>
</evidence>
<name>A0A1G2RM04_9BACT</name>
<evidence type="ECO:0000313" key="2">
    <source>
        <dbReference type="EMBL" id="OHA73312.1"/>
    </source>
</evidence>
<dbReference type="GO" id="GO:0003824">
    <property type="term" value="F:catalytic activity"/>
    <property type="evidence" value="ECO:0007669"/>
    <property type="project" value="InterPro"/>
</dbReference>
<dbReference type="SUPFAM" id="SSF56219">
    <property type="entry name" value="DNase I-like"/>
    <property type="match status" value="1"/>
</dbReference>
<reference evidence="2 3" key="1">
    <citation type="journal article" date="2016" name="Nat. Commun.">
        <title>Thousands of microbial genomes shed light on interconnected biogeochemical processes in an aquifer system.</title>
        <authorList>
            <person name="Anantharaman K."/>
            <person name="Brown C.T."/>
            <person name="Hug L.A."/>
            <person name="Sharon I."/>
            <person name="Castelle C.J."/>
            <person name="Probst A.J."/>
            <person name="Thomas B.C."/>
            <person name="Singh A."/>
            <person name="Wilkins M.J."/>
            <person name="Karaoz U."/>
            <person name="Brodie E.L."/>
            <person name="Williams K.H."/>
            <person name="Hubbard S.S."/>
            <person name="Banfield J.F."/>
        </authorList>
    </citation>
    <scope>NUCLEOTIDE SEQUENCE [LARGE SCALE GENOMIC DNA]</scope>
</reference>
<organism evidence="2 3">
    <name type="scientific">Candidatus Wildermuthbacteria bacterium RIFCSPLOWO2_01_FULL_48_29</name>
    <dbReference type="NCBI Taxonomy" id="1802462"/>
    <lineage>
        <taxon>Bacteria</taxon>
        <taxon>Candidatus Wildermuthiibacteriota</taxon>
    </lineage>
</organism>
<dbReference type="Pfam" id="PF03372">
    <property type="entry name" value="Exo_endo_phos"/>
    <property type="match status" value="1"/>
</dbReference>
<dbReference type="Proteomes" id="UP000178421">
    <property type="component" value="Unassembled WGS sequence"/>
</dbReference>
<dbReference type="EMBL" id="MHUH01000020">
    <property type="protein sequence ID" value="OHA73312.1"/>
    <property type="molecule type" value="Genomic_DNA"/>
</dbReference>